<evidence type="ECO:0000256" key="3">
    <source>
        <dbReference type="ARBA" id="ARBA00022448"/>
    </source>
</evidence>
<dbReference type="PANTHER" id="PTHR12875:SF0">
    <property type="entry name" value="GOLGI TO ER TRAFFIC PROTEIN 4 HOMOLOG"/>
    <property type="match status" value="1"/>
</dbReference>
<keyword evidence="6" id="KW-1185">Reference proteome</keyword>
<name>A0A6P8XFR6_DROAB</name>
<organism evidence="6 7">
    <name type="scientific">Drosophila albomicans</name>
    <name type="common">Fruit fly</name>
    <dbReference type="NCBI Taxonomy" id="7291"/>
    <lineage>
        <taxon>Eukaryota</taxon>
        <taxon>Metazoa</taxon>
        <taxon>Ecdysozoa</taxon>
        <taxon>Arthropoda</taxon>
        <taxon>Hexapoda</taxon>
        <taxon>Insecta</taxon>
        <taxon>Pterygota</taxon>
        <taxon>Neoptera</taxon>
        <taxon>Endopterygota</taxon>
        <taxon>Diptera</taxon>
        <taxon>Brachycera</taxon>
        <taxon>Muscomorpha</taxon>
        <taxon>Ephydroidea</taxon>
        <taxon>Drosophilidae</taxon>
        <taxon>Drosophila</taxon>
    </lineage>
</organism>
<dbReference type="Proteomes" id="UP000515160">
    <property type="component" value="Chromosome 2R"/>
</dbReference>
<feature type="region of interest" description="Disordered" evidence="5">
    <location>
        <begin position="329"/>
        <end position="360"/>
    </location>
</feature>
<dbReference type="FunFam" id="1.25.40.10:FF:000060">
    <property type="entry name" value="Golgi to ER traffic protein 4 homolog"/>
    <property type="match status" value="1"/>
</dbReference>
<keyword evidence="3" id="KW-0813">Transport</keyword>
<evidence type="ECO:0000256" key="5">
    <source>
        <dbReference type="SAM" id="MobiDB-lite"/>
    </source>
</evidence>
<evidence type="ECO:0000256" key="4">
    <source>
        <dbReference type="ARBA" id="ARBA00022490"/>
    </source>
</evidence>
<dbReference type="OrthoDB" id="10252405at2759"/>
<dbReference type="Gene3D" id="1.25.40.10">
    <property type="entry name" value="Tetratricopeptide repeat domain"/>
    <property type="match status" value="1"/>
</dbReference>
<dbReference type="PANTHER" id="PTHR12875">
    <property type="entry name" value="GOLGI TO ER TRAFFIC PROTEIN 4 HOMOLOG"/>
    <property type="match status" value="1"/>
</dbReference>
<feature type="compositionally biased region" description="Low complexity" evidence="5">
    <location>
        <begin position="10"/>
        <end position="29"/>
    </location>
</feature>
<dbReference type="InterPro" id="IPR011990">
    <property type="entry name" value="TPR-like_helical_dom_sf"/>
</dbReference>
<sequence length="360" mass="41049">MPTAEAERPAASGSGSSTTTSSSSNTAANQRGVSRVLAKLSHSLAEGEYYEAHMMYRTLYFRYTAQKRYEDCLELLYDGAQKLIEKEQESSAADLCLLLLDTLEKRGAIAEDVDNFQWVPRLGALIRGLSATTVERETLIQRVVKWSTALHGQFGHPLLHKLIAHVFWAEGNIESARHHYLLAQDGSLCGRVLIEISQNKGFQSEVDLFVVQAVLQQLSLKDRKTAEETFIEYTRYHPKLLRHAFPYKEPLVNFLYFLFRLIETKSVTGFRALRKLYDPSLKRDTSFHKYLTKIGVIYFDEQPEHVHTGPAGLGGMFGDIFNRLMQGFDDDDDEQQQQHQSSRPGQQQRQRQQNASNELD</sequence>
<evidence type="ECO:0000256" key="2">
    <source>
        <dbReference type="ARBA" id="ARBA00005351"/>
    </source>
</evidence>
<dbReference type="GO" id="GO:0071818">
    <property type="term" value="C:BAT3 complex"/>
    <property type="evidence" value="ECO:0007669"/>
    <property type="project" value="TreeGrafter"/>
</dbReference>
<accession>A0A6P8XFR6</accession>
<comment type="similarity">
    <text evidence="2">Belongs to the GET4 family.</text>
</comment>
<dbReference type="GO" id="GO:0045048">
    <property type="term" value="P:protein insertion into ER membrane"/>
    <property type="evidence" value="ECO:0007669"/>
    <property type="project" value="InterPro"/>
</dbReference>
<dbReference type="Pfam" id="PF04190">
    <property type="entry name" value="GET4"/>
    <property type="match status" value="1"/>
</dbReference>
<dbReference type="AlphaFoldDB" id="A0A6P8XFR6"/>
<dbReference type="InterPro" id="IPR007317">
    <property type="entry name" value="GET4"/>
</dbReference>
<evidence type="ECO:0000313" key="7">
    <source>
        <dbReference type="RefSeq" id="XP_034115241.1"/>
    </source>
</evidence>
<comment type="subcellular location">
    <subcellularLocation>
        <location evidence="1">Cytoplasm</location>
        <location evidence="1">Cytosol</location>
    </subcellularLocation>
</comment>
<evidence type="ECO:0000313" key="6">
    <source>
        <dbReference type="Proteomes" id="UP000515160"/>
    </source>
</evidence>
<dbReference type="RefSeq" id="XP_034115241.1">
    <property type="nucleotide sequence ID" value="XM_034259350.2"/>
</dbReference>
<evidence type="ECO:0000256" key="1">
    <source>
        <dbReference type="ARBA" id="ARBA00004514"/>
    </source>
</evidence>
<dbReference type="GeneID" id="117575223"/>
<protein>
    <submittedName>
        <fullName evidence="7">Golgi to ER traffic protein 4 homolog</fullName>
    </submittedName>
</protein>
<feature type="region of interest" description="Disordered" evidence="5">
    <location>
        <begin position="1"/>
        <end position="30"/>
    </location>
</feature>
<gene>
    <name evidence="7" type="primary">LOC117575223</name>
</gene>
<reference evidence="7" key="1">
    <citation type="submission" date="2025-08" db="UniProtKB">
        <authorList>
            <consortium name="RefSeq"/>
        </authorList>
    </citation>
    <scope>IDENTIFICATION</scope>
    <source>
        <strain evidence="7">15112-1751.03</strain>
        <tissue evidence="7">Whole Adult</tissue>
    </source>
</reference>
<feature type="compositionally biased region" description="Low complexity" evidence="5">
    <location>
        <begin position="337"/>
        <end position="353"/>
    </location>
</feature>
<proteinExistence type="inferred from homology"/>
<keyword evidence="4" id="KW-0963">Cytoplasm</keyword>